<name>A0A6J4RB69_9ACTN</name>
<dbReference type="EMBL" id="CADCVJ010000032">
    <property type="protein sequence ID" value="CAA9464203.1"/>
    <property type="molecule type" value="Genomic_DNA"/>
</dbReference>
<reference evidence="1" key="1">
    <citation type="submission" date="2020-02" db="EMBL/GenBank/DDBJ databases">
        <authorList>
            <person name="Meier V. D."/>
        </authorList>
    </citation>
    <scope>NUCLEOTIDE SEQUENCE</scope>
    <source>
        <strain evidence="1">AVDCRST_MAG38</strain>
    </source>
</reference>
<dbReference type="AlphaFoldDB" id="A0A6J4RB69"/>
<protein>
    <submittedName>
        <fullName evidence="1">Uncharacterized protein</fullName>
    </submittedName>
</protein>
<dbReference type="Pfam" id="PF06267">
    <property type="entry name" value="DUF1028"/>
    <property type="match status" value="1"/>
</dbReference>
<gene>
    <name evidence="1" type="ORF">AVDCRST_MAG38-529</name>
</gene>
<dbReference type="InterPro" id="IPR010430">
    <property type="entry name" value="DUF1028"/>
</dbReference>
<dbReference type="Gene3D" id="3.60.20.10">
    <property type="entry name" value="Glutamine Phosphoribosylpyrophosphate, subunit 1, domain 1"/>
    <property type="match status" value="1"/>
</dbReference>
<dbReference type="PANTHER" id="PTHR39328">
    <property type="entry name" value="BLL2871 PROTEIN"/>
    <property type="match status" value="1"/>
</dbReference>
<evidence type="ECO:0000313" key="1">
    <source>
        <dbReference type="EMBL" id="CAA9464203.1"/>
    </source>
</evidence>
<organism evidence="1">
    <name type="scientific">uncultured Solirubrobacteraceae bacterium</name>
    <dbReference type="NCBI Taxonomy" id="1162706"/>
    <lineage>
        <taxon>Bacteria</taxon>
        <taxon>Bacillati</taxon>
        <taxon>Actinomycetota</taxon>
        <taxon>Thermoleophilia</taxon>
        <taxon>Solirubrobacterales</taxon>
        <taxon>Solirubrobacteraceae</taxon>
        <taxon>environmental samples</taxon>
    </lineage>
</organism>
<dbReference type="PANTHER" id="PTHR39328:SF1">
    <property type="entry name" value="BLL2871 PROTEIN"/>
    <property type="match status" value="1"/>
</dbReference>
<dbReference type="InterPro" id="IPR029055">
    <property type="entry name" value="Ntn_hydrolases_N"/>
</dbReference>
<proteinExistence type="predicted"/>
<sequence length="310" mass="32161">MARSGPSGAQLSSPALRHGTYSIVARDPGTGELGVAVHSHWFSVGPICAWARPGAGAVATQSVADPSYGPRGLDAMASGEAAPVALSRLLAGDDAMAVRQVAMIDADGRVGVHTGADCIPYAAHVAGEGFSCQANMMERDTVPVAMAAAFARAEGDLAERLVVALEAAEAEGGDVRGRQSAALTVVPARGAAWETEVDLRVDDHRAPLEELRRLLGRARAYGLAVEADELLAAGAHEQAAALYERAAQLAPDADELVFWAGLAIAQRDVPAGAERVRQAAEANPNWLVLLDRLSPDFAPAGADVRRALGR</sequence>
<dbReference type="SUPFAM" id="SSF56235">
    <property type="entry name" value="N-terminal nucleophile aminohydrolases (Ntn hydrolases)"/>
    <property type="match status" value="1"/>
</dbReference>
<accession>A0A6J4RB69</accession>